<evidence type="ECO:0000313" key="1">
    <source>
        <dbReference type="EMBL" id="GFC70886.1"/>
    </source>
</evidence>
<comment type="caution">
    <text evidence="1">The sequence shown here is derived from an EMBL/GenBank/DDBJ whole genome shotgun (WGS) entry which is preliminary data.</text>
</comment>
<gene>
    <name evidence="1" type="ORF">Tci_842856</name>
</gene>
<dbReference type="AlphaFoldDB" id="A0A699QKL3"/>
<proteinExistence type="predicted"/>
<organism evidence="1">
    <name type="scientific">Tanacetum cinerariifolium</name>
    <name type="common">Dalmatian daisy</name>
    <name type="synonym">Chrysanthemum cinerariifolium</name>
    <dbReference type="NCBI Taxonomy" id="118510"/>
    <lineage>
        <taxon>Eukaryota</taxon>
        <taxon>Viridiplantae</taxon>
        <taxon>Streptophyta</taxon>
        <taxon>Embryophyta</taxon>
        <taxon>Tracheophyta</taxon>
        <taxon>Spermatophyta</taxon>
        <taxon>Magnoliopsida</taxon>
        <taxon>eudicotyledons</taxon>
        <taxon>Gunneridae</taxon>
        <taxon>Pentapetalae</taxon>
        <taxon>asterids</taxon>
        <taxon>campanulids</taxon>
        <taxon>Asterales</taxon>
        <taxon>Asteraceae</taxon>
        <taxon>Asteroideae</taxon>
        <taxon>Anthemideae</taxon>
        <taxon>Anthemidinae</taxon>
        <taxon>Tanacetum</taxon>
    </lineage>
</organism>
<accession>A0A699QKL3</accession>
<feature type="non-terminal residue" evidence="1">
    <location>
        <position position="1"/>
    </location>
</feature>
<protein>
    <submittedName>
        <fullName evidence="1">Uncharacterized protein</fullName>
    </submittedName>
</protein>
<dbReference type="EMBL" id="BKCJ011030957">
    <property type="protein sequence ID" value="GFC70886.1"/>
    <property type="molecule type" value="Genomic_DNA"/>
</dbReference>
<sequence length="38" mass="3585">QAAAAGAPGSAEDALVADEGAQFVSTLMSAPQSSPPAL</sequence>
<reference evidence="1" key="1">
    <citation type="journal article" date="2019" name="Sci. Rep.">
        <title>Draft genome of Tanacetum cinerariifolium, the natural source of mosquito coil.</title>
        <authorList>
            <person name="Yamashiro T."/>
            <person name="Shiraishi A."/>
            <person name="Satake H."/>
            <person name="Nakayama K."/>
        </authorList>
    </citation>
    <scope>NUCLEOTIDE SEQUENCE</scope>
</reference>
<name>A0A699QKL3_TANCI</name>